<dbReference type="AlphaFoldDB" id="A0A0G1FLQ8"/>
<protein>
    <recommendedName>
        <fullName evidence="4">Secreted protein</fullName>
    </recommendedName>
</protein>
<sequence length="160" mass="16741">MKKMLIGASAGAALLLYTVPAFAAPAPKATGGLTLGSPNQQISFNAFDYGDADEDKGNVEYQNFEHPGGLHYKSDVLCANVSGNDARFMWQIPDGFPGLSGLYVIAHVQDNGSPGTNGDIYGHTSTAAVKTALTLCENGDIDGPAFTYYPITGGNLVVHN</sequence>
<feature type="signal peptide" evidence="1">
    <location>
        <begin position="1"/>
        <end position="23"/>
    </location>
</feature>
<organism evidence="2 3">
    <name type="scientific">Candidatus Gottesmanbacteria bacterium GW2011_GWA2_43_14</name>
    <dbReference type="NCBI Taxonomy" id="1618443"/>
    <lineage>
        <taxon>Bacteria</taxon>
        <taxon>Candidatus Gottesmaniibacteriota</taxon>
    </lineage>
</organism>
<comment type="caution">
    <text evidence="2">The sequence shown here is derived from an EMBL/GenBank/DDBJ whole genome shotgun (WGS) entry which is preliminary data.</text>
</comment>
<gene>
    <name evidence="2" type="ORF">UV73_C0012G0004</name>
</gene>
<evidence type="ECO:0000313" key="3">
    <source>
        <dbReference type="Proteomes" id="UP000034894"/>
    </source>
</evidence>
<dbReference type="STRING" id="1618443.UV73_C0012G0004"/>
<dbReference type="EMBL" id="LCFP01000012">
    <property type="protein sequence ID" value="KKS95976.1"/>
    <property type="molecule type" value="Genomic_DNA"/>
</dbReference>
<dbReference type="Proteomes" id="UP000034894">
    <property type="component" value="Unassembled WGS sequence"/>
</dbReference>
<feature type="chain" id="PRO_5002537134" description="Secreted protein" evidence="1">
    <location>
        <begin position="24"/>
        <end position="160"/>
    </location>
</feature>
<reference evidence="2 3" key="1">
    <citation type="journal article" date="2015" name="Nature">
        <title>rRNA introns, odd ribosomes, and small enigmatic genomes across a large radiation of phyla.</title>
        <authorList>
            <person name="Brown C.T."/>
            <person name="Hug L.A."/>
            <person name="Thomas B.C."/>
            <person name="Sharon I."/>
            <person name="Castelle C.J."/>
            <person name="Singh A."/>
            <person name="Wilkins M.J."/>
            <person name="Williams K.H."/>
            <person name="Banfield J.F."/>
        </authorList>
    </citation>
    <scope>NUCLEOTIDE SEQUENCE [LARGE SCALE GENOMIC DNA]</scope>
</reference>
<evidence type="ECO:0000256" key="1">
    <source>
        <dbReference type="SAM" id="SignalP"/>
    </source>
</evidence>
<name>A0A0G1FLQ8_9BACT</name>
<proteinExistence type="predicted"/>
<accession>A0A0G1FLQ8</accession>
<keyword evidence="1" id="KW-0732">Signal</keyword>
<evidence type="ECO:0000313" key="2">
    <source>
        <dbReference type="EMBL" id="KKS95976.1"/>
    </source>
</evidence>
<evidence type="ECO:0008006" key="4">
    <source>
        <dbReference type="Google" id="ProtNLM"/>
    </source>
</evidence>